<dbReference type="InterPro" id="IPR038078">
    <property type="entry name" value="PhoU-like_sf"/>
</dbReference>
<protein>
    <recommendedName>
        <fullName evidence="8">Phosphate-specific transport system accessory protein PhoU</fullName>
    </recommendedName>
</protein>
<dbReference type="Pfam" id="PF01895">
    <property type="entry name" value="PhoU"/>
    <property type="match status" value="2"/>
</dbReference>
<dbReference type="FunFam" id="1.20.58.220:FF:000004">
    <property type="entry name" value="Phosphate-specific transport system accessory protein PhoU"/>
    <property type="match status" value="1"/>
</dbReference>
<comment type="subcellular location">
    <subcellularLocation>
        <location evidence="1 8">Cytoplasm</location>
    </subcellularLocation>
</comment>
<feature type="domain" description="PhoU" evidence="9">
    <location>
        <begin position="18"/>
        <end position="103"/>
    </location>
</feature>
<dbReference type="PIRSF" id="PIRSF003107">
    <property type="entry name" value="PhoU"/>
    <property type="match status" value="1"/>
</dbReference>
<dbReference type="OrthoDB" id="9814256at2"/>
<dbReference type="EMBL" id="CP036276">
    <property type="protein sequence ID" value="QDU43209.1"/>
    <property type="molecule type" value="Genomic_DNA"/>
</dbReference>
<dbReference type="PANTHER" id="PTHR42930:SF3">
    <property type="entry name" value="PHOSPHATE-SPECIFIC TRANSPORT SYSTEM ACCESSORY PROTEIN PHOU"/>
    <property type="match status" value="1"/>
</dbReference>
<gene>
    <name evidence="10" type="ORF">Mal52_16810</name>
</gene>
<organism evidence="10 11">
    <name type="scientific">Symmachiella dynata</name>
    <dbReference type="NCBI Taxonomy" id="2527995"/>
    <lineage>
        <taxon>Bacteria</taxon>
        <taxon>Pseudomonadati</taxon>
        <taxon>Planctomycetota</taxon>
        <taxon>Planctomycetia</taxon>
        <taxon>Planctomycetales</taxon>
        <taxon>Planctomycetaceae</taxon>
        <taxon>Symmachiella</taxon>
    </lineage>
</organism>
<dbReference type="RefSeq" id="WP_145375347.1">
    <property type="nucleotide sequence ID" value="NZ_CP036270.1"/>
</dbReference>
<sequence length="227" mass="25350">MSRHLTRDLETLHRNMLLMCGMAEELVHKALAALQEPDSAVCHDLVTQDDAIDDLDVRLEEDCLKILALYQPVADDLRRITTVLKITGELERVADLGVNIAERAASLASGPVVTIPDTLERMAAEALSMLHDSIDALVQLDSHSARRVCTRDETVDAYNRNIIQELTETMKRSPDLIEPMMHLFSVSRHVERVADHATNIAEDVIYLVEGEIVRHRPEIGASPDSDE</sequence>
<feature type="domain" description="PhoU" evidence="9">
    <location>
        <begin position="119"/>
        <end position="204"/>
    </location>
</feature>
<evidence type="ECO:0000313" key="11">
    <source>
        <dbReference type="Proteomes" id="UP000319383"/>
    </source>
</evidence>
<dbReference type="InterPro" id="IPR026022">
    <property type="entry name" value="PhoU_dom"/>
</dbReference>
<evidence type="ECO:0000259" key="9">
    <source>
        <dbReference type="Pfam" id="PF01895"/>
    </source>
</evidence>
<comment type="function">
    <text evidence="7 8">Plays a role in the regulation of phosphate uptake.</text>
</comment>
<dbReference type="KEGG" id="sdyn:Mal52_16810"/>
<dbReference type="SUPFAM" id="SSF109755">
    <property type="entry name" value="PhoU-like"/>
    <property type="match status" value="1"/>
</dbReference>
<comment type="subunit">
    <text evidence="3 8">Homodimer.</text>
</comment>
<dbReference type="PANTHER" id="PTHR42930">
    <property type="entry name" value="PHOSPHATE-SPECIFIC TRANSPORT SYSTEM ACCESSORY PROTEIN PHOU"/>
    <property type="match status" value="1"/>
</dbReference>
<keyword evidence="6 8" id="KW-0592">Phosphate transport</keyword>
<name>A0A517ZL43_9PLAN</name>
<evidence type="ECO:0000256" key="1">
    <source>
        <dbReference type="ARBA" id="ARBA00004496"/>
    </source>
</evidence>
<dbReference type="GO" id="GO:0005737">
    <property type="term" value="C:cytoplasm"/>
    <property type="evidence" value="ECO:0007669"/>
    <property type="project" value="UniProtKB-SubCell"/>
</dbReference>
<dbReference type="AlphaFoldDB" id="A0A517ZL43"/>
<evidence type="ECO:0000256" key="4">
    <source>
        <dbReference type="ARBA" id="ARBA00022448"/>
    </source>
</evidence>
<dbReference type="GO" id="GO:0006817">
    <property type="term" value="P:phosphate ion transport"/>
    <property type="evidence" value="ECO:0007669"/>
    <property type="project" value="UniProtKB-KW"/>
</dbReference>
<evidence type="ECO:0000256" key="2">
    <source>
        <dbReference type="ARBA" id="ARBA00008107"/>
    </source>
</evidence>
<evidence type="ECO:0000256" key="6">
    <source>
        <dbReference type="ARBA" id="ARBA00022592"/>
    </source>
</evidence>
<dbReference type="GO" id="GO:0045936">
    <property type="term" value="P:negative regulation of phosphate metabolic process"/>
    <property type="evidence" value="ECO:0007669"/>
    <property type="project" value="InterPro"/>
</dbReference>
<evidence type="ECO:0000256" key="8">
    <source>
        <dbReference type="PIRNR" id="PIRNR003107"/>
    </source>
</evidence>
<keyword evidence="4 8" id="KW-0813">Transport</keyword>
<dbReference type="Proteomes" id="UP000319383">
    <property type="component" value="Chromosome"/>
</dbReference>
<reference evidence="10 11" key="1">
    <citation type="submission" date="2019-02" db="EMBL/GenBank/DDBJ databases">
        <title>Deep-cultivation of Planctomycetes and their phenomic and genomic characterization uncovers novel biology.</title>
        <authorList>
            <person name="Wiegand S."/>
            <person name="Jogler M."/>
            <person name="Boedeker C."/>
            <person name="Pinto D."/>
            <person name="Vollmers J."/>
            <person name="Rivas-Marin E."/>
            <person name="Kohn T."/>
            <person name="Peeters S.H."/>
            <person name="Heuer A."/>
            <person name="Rast P."/>
            <person name="Oberbeckmann S."/>
            <person name="Bunk B."/>
            <person name="Jeske O."/>
            <person name="Meyerdierks A."/>
            <person name="Storesund J.E."/>
            <person name="Kallscheuer N."/>
            <person name="Luecker S."/>
            <person name="Lage O.M."/>
            <person name="Pohl T."/>
            <person name="Merkel B.J."/>
            <person name="Hornburger P."/>
            <person name="Mueller R.-W."/>
            <person name="Bruemmer F."/>
            <person name="Labrenz M."/>
            <person name="Spormann A.M."/>
            <person name="Op den Camp H."/>
            <person name="Overmann J."/>
            <person name="Amann R."/>
            <person name="Jetten M.S.M."/>
            <person name="Mascher T."/>
            <person name="Medema M.H."/>
            <person name="Devos D.P."/>
            <person name="Kaster A.-K."/>
            <person name="Ovreas L."/>
            <person name="Rohde M."/>
            <person name="Galperin M.Y."/>
            <person name="Jogler C."/>
        </authorList>
    </citation>
    <scope>NUCLEOTIDE SEQUENCE [LARGE SCALE GENOMIC DNA]</scope>
    <source>
        <strain evidence="10 11">Mal52</strain>
    </source>
</reference>
<accession>A0A517ZL43</accession>
<dbReference type="GO" id="GO:0030643">
    <property type="term" value="P:intracellular phosphate ion homeostasis"/>
    <property type="evidence" value="ECO:0007669"/>
    <property type="project" value="InterPro"/>
</dbReference>
<keyword evidence="11" id="KW-1185">Reference proteome</keyword>
<evidence type="ECO:0000256" key="3">
    <source>
        <dbReference type="ARBA" id="ARBA00011738"/>
    </source>
</evidence>
<evidence type="ECO:0000256" key="7">
    <source>
        <dbReference type="ARBA" id="ARBA00056181"/>
    </source>
</evidence>
<dbReference type="InterPro" id="IPR028366">
    <property type="entry name" value="PhoU"/>
</dbReference>
<proteinExistence type="inferred from homology"/>
<keyword evidence="5 8" id="KW-0963">Cytoplasm</keyword>
<evidence type="ECO:0000313" key="10">
    <source>
        <dbReference type="EMBL" id="QDU43209.1"/>
    </source>
</evidence>
<dbReference type="NCBIfam" id="TIGR02135">
    <property type="entry name" value="phoU_full"/>
    <property type="match status" value="1"/>
</dbReference>
<dbReference type="Gene3D" id="1.20.58.220">
    <property type="entry name" value="Phosphate transport system protein phou homolog 2, domain 2"/>
    <property type="match status" value="1"/>
</dbReference>
<evidence type="ECO:0000256" key="5">
    <source>
        <dbReference type="ARBA" id="ARBA00022490"/>
    </source>
</evidence>
<comment type="similarity">
    <text evidence="2 8">Belongs to the PhoU family.</text>
</comment>